<dbReference type="GO" id="GO:0008757">
    <property type="term" value="F:S-adenosylmethionine-dependent methyltransferase activity"/>
    <property type="evidence" value="ECO:0007669"/>
    <property type="project" value="InterPro"/>
</dbReference>
<evidence type="ECO:0000313" key="3">
    <source>
        <dbReference type="EMBL" id="GII36294.1"/>
    </source>
</evidence>
<dbReference type="AlphaFoldDB" id="A0A8J3U0W3"/>
<name>A0A8J3U0W3_9ACTN</name>
<dbReference type="RefSeq" id="WP_204072016.1">
    <property type="nucleotide sequence ID" value="NZ_BAABHI010000012.1"/>
</dbReference>
<evidence type="ECO:0000256" key="1">
    <source>
        <dbReference type="SAM" id="MobiDB-lite"/>
    </source>
</evidence>
<protein>
    <recommendedName>
        <fullName evidence="2">Methyltransferase type 11 domain-containing protein</fullName>
    </recommendedName>
</protein>
<dbReference type="PANTHER" id="PTHR45036:SF1">
    <property type="entry name" value="METHYLTRANSFERASE LIKE 7A"/>
    <property type="match status" value="1"/>
</dbReference>
<dbReference type="SUPFAM" id="SSF53335">
    <property type="entry name" value="S-adenosyl-L-methionine-dependent methyltransferases"/>
    <property type="match status" value="1"/>
</dbReference>
<dbReference type="CDD" id="cd02440">
    <property type="entry name" value="AdoMet_MTases"/>
    <property type="match status" value="1"/>
</dbReference>
<organism evidence="3 4">
    <name type="scientific">Planotetraspora phitsanulokensis</name>
    <dbReference type="NCBI Taxonomy" id="575192"/>
    <lineage>
        <taxon>Bacteria</taxon>
        <taxon>Bacillati</taxon>
        <taxon>Actinomycetota</taxon>
        <taxon>Actinomycetes</taxon>
        <taxon>Streptosporangiales</taxon>
        <taxon>Streptosporangiaceae</taxon>
        <taxon>Planotetraspora</taxon>
    </lineage>
</organism>
<dbReference type="InterPro" id="IPR052356">
    <property type="entry name" value="Thiol_S-MT"/>
</dbReference>
<comment type="caution">
    <text evidence="3">The sequence shown here is derived from an EMBL/GenBank/DDBJ whole genome shotgun (WGS) entry which is preliminary data.</text>
</comment>
<dbReference type="Gene3D" id="3.40.50.150">
    <property type="entry name" value="Vaccinia Virus protein VP39"/>
    <property type="match status" value="1"/>
</dbReference>
<dbReference type="InterPro" id="IPR029063">
    <property type="entry name" value="SAM-dependent_MTases_sf"/>
</dbReference>
<sequence length="215" mass="23019">MSAAPPAGSRPPLGAALGPAGAGDPIGDMAGYTRRKHRLLASLTGTVLELGAGRGANFGLLPAGVTWIGLEPDRRLHGRLARAAAAHGRRPTILGSPAEEIPLPDRSVDAVLTTVVLCSVADQGRVLAEIRRVLRRPGRFVFFEHVAAPSGTWARRSQRLWAGVSRLYGDGCDPGRETWKTIRSAGWTDLDLRWFTSGRRLAVYGPYIAGQADIR</sequence>
<dbReference type="InterPro" id="IPR013216">
    <property type="entry name" value="Methyltransf_11"/>
</dbReference>
<evidence type="ECO:0000259" key="2">
    <source>
        <dbReference type="Pfam" id="PF08241"/>
    </source>
</evidence>
<feature type="domain" description="Methyltransferase type 11" evidence="2">
    <location>
        <begin position="48"/>
        <end position="142"/>
    </location>
</feature>
<keyword evidence="4" id="KW-1185">Reference proteome</keyword>
<gene>
    <name evidence="3" type="ORF">Pph01_12970</name>
</gene>
<reference evidence="3 4" key="1">
    <citation type="submission" date="2021-01" db="EMBL/GenBank/DDBJ databases">
        <title>Whole genome shotgun sequence of Planotetraspora phitsanulokensis NBRC 104273.</title>
        <authorList>
            <person name="Komaki H."/>
            <person name="Tamura T."/>
        </authorList>
    </citation>
    <scope>NUCLEOTIDE SEQUENCE [LARGE SCALE GENOMIC DNA]</scope>
    <source>
        <strain evidence="3 4">NBRC 104273</strain>
    </source>
</reference>
<proteinExistence type="predicted"/>
<dbReference type="Proteomes" id="UP000622547">
    <property type="component" value="Unassembled WGS sequence"/>
</dbReference>
<dbReference type="Pfam" id="PF08241">
    <property type="entry name" value="Methyltransf_11"/>
    <property type="match status" value="1"/>
</dbReference>
<feature type="region of interest" description="Disordered" evidence="1">
    <location>
        <begin position="1"/>
        <end position="20"/>
    </location>
</feature>
<accession>A0A8J3U0W3</accession>
<dbReference type="EMBL" id="BOOP01000004">
    <property type="protein sequence ID" value="GII36294.1"/>
    <property type="molecule type" value="Genomic_DNA"/>
</dbReference>
<dbReference type="PANTHER" id="PTHR45036">
    <property type="entry name" value="METHYLTRANSFERASE LIKE 7B"/>
    <property type="match status" value="1"/>
</dbReference>
<evidence type="ECO:0000313" key="4">
    <source>
        <dbReference type="Proteomes" id="UP000622547"/>
    </source>
</evidence>